<accession>A0A2I2KN95</accession>
<keyword evidence="2" id="KW-1185">Reference proteome</keyword>
<organism evidence="1 2">
    <name type="scientific">Frankia canadensis</name>
    <dbReference type="NCBI Taxonomy" id="1836972"/>
    <lineage>
        <taxon>Bacteria</taxon>
        <taxon>Bacillati</taxon>
        <taxon>Actinomycetota</taxon>
        <taxon>Actinomycetes</taxon>
        <taxon>Frankiales</taxon>
        <taxon>Frankiaceae</taxon>
        <taxon>Frankia</taxon>
    </lineage>
</organism>
<dbReference type="EMBL" id="FZMO01000080">
    <property type="protein sequence ID" value="SNQ47126.1"/>
    <property type="molecule type" value="Genomic_DNA"/>
</dbReference>
<dbReference type="Proteomes" id="UP000234331">
    <property type="component" value="Unassembled WGS sequence"/>
</dbReference>
<proteinExistence type="predicted"/>
<gene>
    <name evidence="1" type="ORF">FRACA_1700018</name>
</gene>
<dbReference type="AlphaFoldDB" id="A0A2I2KN95"/>
<sequence>MPAGSRWSTPTLSGAIPRLFADRTAARHPACSTAPPLTGGLRRRSCSCRAGCTIAVPSAFRQLVVRPLIANTVHYSLLRRSGRASATIFGGSRRS</sequence>
<reference evidence="1 2" key="1">
    <citation type="submission" date="2017-06" db="EMBL/GenBank/DDBJ databases">
        <authorList>
            <person name="Kim H.J."/>
            <person name="Triplett B.A."/>
        </authorList>
    </citation>
    <scope>NUCLEOTIDE SEQUENCE [LARGE SCALE GENOMIC DNA]</scope>
    <source>
        <strain evidence="1">FRACA_ARgP5</strain>
    </source>
</reference>
<evidence type="ECO:0000313" key="2">
    <source>
        <dbReference type="Proteomes" id="UP000234331"/>
    </source>
</evidence>
<protein>
    <submittedName>
        <fullName evidence="1">Uncharacterized protein</fullName>
    </submittedName>
</protein>
<name>A0A2I2KN95_9ACTN</name>
<evidence type="ECO:0000313" key="1">
    <source>
        <dbReference type="EMBL" id="SNQ47126.1"/>
    </source>
</evidence>